<comment type="similarity">
    <text evidence="1">Belongs to the FGGY kinase family.</text>
</comment>
<evidence type="ECO:0000313" key="7">
    <source>
        <dbReference type="Proteomes" id="UP000295830"/>
    </source>
</evidence>
<dbReference type="InterPro" id="IPR000577">
    <property type="entry name" value="Carb_kinase_FGGY"/>
</dbReference>
<dbReference type="Gene3D" id="3.30.420.40">
    <property type="match status" value="2"/>
</dbReference>
<feature type="domain" description="Carbohydrate kinase FGGY N-terminal" evidence="4">
    <location>
        <begin position="7"/>
        <end position="254"/>
    </location>
</feature>
<dbReference type="Proteomes" id="UP000295830">
    <property type="component" value="Unassembled WGS sequence"/>
</dbReference>
<accession>A0A4R7JXI4</accession>
<dbReference type="SUPFAM" id="SSF53067">
    <property type="entry name" value="Actin-like ATPase domain"/>
    <property type="match status" value="2"/>
</dbReference>
<reference evidence="6 7" key="1">
    <citation type="submission" date="2019-03" db="EMBL/GenBank/DDBJ databases">
        <title>Genomic Encyclopedia of Type Strains, Phase IV (KMG-IV): sequencing the most valuable type-strain genomes for metagenomic binning, comparative biology and taxonomic classification.</title>
        <authorList>
            <person name="Goeker M."/>
        </authorList>
    </citation>
    <scope>NUCLEOTIDE SEQUENCE [LARGE SCALE GENOMIC DNA]</scope>
    <source>
        <strain evidence="6 7">DSM 15505</strain>
    </source>
</reference>
<organism evidence="6 7">
    <name type="scientific">Halospina denitrificans</name>
    <dbReference type="NCBI Taxonomy" id="332522"/>
    <lineage>
        <taxon>Bacteria</taxon>
        <taxon>Pseudomonadati</taxon>
        <taxon>Pseudomonadota</taxon>
        <taxon>Gammaproteobacteria</taxon>
        <taxon>Halospina</taxon>
    </lineage>
</organism>
<dbReference type="PIRSF" id="PIRSF000538">
    <property type="entry name" value="GlpK"/>
    <property type="match status" value="1"/>
</dbReference>
<dbReference type="CDD" id="cd07779">
    <property type="entry name" value="ASKHA_NBD_FGGY_YgcE-like"/>
    <property type="match status" value="1"/>
</dbReference>
<dbReference type="InterPro" id="IPR050406">
    <property type="entry name" value="FGGY_Carb_Kinase"/>
</dbReference>
<dbReference type="GO" id="GO:0016301">
    <property type="term" value="F:kinase activity"/>
    <property type="evidence" value="ECO:0007669"/>
    <property type="project" value="UniProtKB-KW"/>
</dbReference>
<dbReference type="EMBL" id="SOAX01000002">
    <property type="protein sequence ID" value="TDT43172.1"/>
    <property type="molecule type" value="Genomic_DNA"/>
</dbReference>
<evidence type="ECO:0000259" key="4">
    <source>
        <dbReference type="Pfam" id="PF00370"/>
    </source>
</evidence>
<dbReference type="OrthoDB" id="9805576at2"/>
<evidence type="ECO:0000256" key="2">
    <source>
        <dbReference type="ARBA" id="ARBA00022679"/>
    </source>
</evidence>
<dbReference type="GO" id="GO:0005975">
    <property type="term" value="P:carbohydrate metabolic process"/>
    <property type="evidence" value="ECO:0007669"/>
    <property type="project" value="InterPro"/>
</dbReference>
<dbReference type="InterPro" id="IPR018485">
    <property type="entry name" value="FGGY_C"/>
</dbReference>
<keyword evidence="7" id="KW-1185">Reference proteome</keyword>
<dbReference type="InterPro" id="IPR018484">
    <property type="entry name" value="FGGY_N"/>
</dbReference>
<proteinExistence type="inferred from homology"/>
<keyword evidence="3 6" id="KW-0418">Kinase</keyword>
<dbReference type="PANTHER" id="PTHR43095">
    <property type="entry name" value="SUGAR KINASE"/>
    <property type="match status" value="1"/>
</dbReference>
<gene>
    <name evidence="6" type="ORF">DES49_0984</name>
</gene>
<feature type="domain" description="Carbohydrate kinase FGGY C-terminal" evidence="5">
    <location>
        <begin position="265"/>
        <end position="458"/>
    </location>
</feature>
<dbReference type="PANTHER" id="PTHR43095:SF5">
    <property type="entry name" value="XYLULOSE KINASE"/>
    <property type="match status" value="1"/>
</dbReference>
<protein>
    <submittedName>
        <fullName evidence="6">Sugar (Pentulose or hexulose) kinase</fullName>
    </submittedName>
</protein>
<dbReference type="RefSeq" id="WP_133735258.1">
    <property type="nucleotide sequence ID" value="NZ_SOAX01000002.1"/>
</dbReference>
<dbReference type="InterPro" id="IPR043129">
    <property type="entry name" value="ATPase_NBD"/>
</dbReference>
<evidence type="ECO:0000256" key="3">
    <source>
        <dbReference type="ARBA" id="ARBA00022777"/>
    </source>
</evidence>
<evidence type="ECO:0000313" key="6">
    <source>
        <dbReference type="EMBL" id="TDT43172.1"/>
    </source>
</evidence>
<keyword evidence="2" id="KW-0808">Transferase</keyword>
<name>A0A4R7JXI4_9GAMM</name>
<dbReference type="Pfam" id="PF02782">
    <property type="entry name" value="FGGY_C"/>
    <property type="match status" value="1"/>
</dbReference>
<evidence type="ECO:0000256" key="1">
    <source>
        <dbReference type="ARBA" id="ARBA00009156"/>
    </source>
</evidence>
<comment type="caution">
    <text evidence="6">The sequence shown here is derived from an EMBL/GenBank/DDBJ whole genome shotgun (WGS) entry which is preliminary data.</text>
</comment>
<sequence length="519" mass="58049">MSDAPLILAIDNGTQSTRALLFNTRGDLVAKGREEIEPYVSPEPGWAEQDPDYYWQSIGHACRALWANTDARPEQVKGVTVTAQRGTVVNLDANGDVLRPAIIWLDQRRSPGPVTVGPFWQLTFRLLGLTETIRRLGEQTQANWVAAHQPDIWARTRHYLLLSGYLNWRLTGRFVDSIGSQVGYLPFDYKRHDWCREGDLKWQLMAVKRDMLPELVQPGATMGHLTPEAAAHLGLAEEIPVLASASDKACEILGSGGLSPDIGCMSYGTTATINTTNARYVEPTRFLPPYPSALPGHYSSEVMIYRGFWMVSWFKRQFGQREQAIAEERGITPEQLFDELISDVPPGSMGLMLQPYWSPGVRQPGPEAKGAIIGFGDVHTRAHIYRAILEGLAYALREGMERLQKRNGQRITRLRVAGGGSQSDLAMQLTADIFGLPAERPHTYETSGLGAAINAAVGLGLHPDYETAVGAMTRVGDRFEPEPERQHLYERLYSEVYQRMYKRLSPLYHRIRDITGYPE</sequence>
<dbReference type="Pfam" id="PF00370">
    <property type="entry name" value="FGGY_N"/>
    <property type="match status" value="1"/>
</dbReference>
<dbReference type="AlphaFoldDB" id="A0A4R7JXI4"/>
<evidence type="ECO:0000259" key="5">
    <source>
        <dbReference type="Pfam" id="PF02782"/>
    </source>
</evidence>